<organism evidence="1 2">
    <name type="scientific">Ophiocordyceps polyrhachis-furcata BCC 54312</name>
    <dbReference type="NCBI Taxonomy" id="1330021"/>
    <lineage>
        <taxon>Eukaryota</taxon>
        <taxon>Fungi</taxon>
        <taxon>Dikarya</taxon>
        <taxon>Ascomycota</taxon>
        <taxon>Pezizomycotina</taxon>
        <taxon>Sordariomycetes</taxon>
        <taxon>Hypocreomycetidae</taxon>
        <taxon>Hypocreales</taxon>
        <taxon>Ophiocordycipitaceae</taxon>
        <taxon>Ophiocordyceps</taxon>
    </lineage>
</organism>
<accession>A0A367LEM9</accession>
<sequence>MQRIFESDSPSLMEKAYYVGRTVPLNDPTAGIVNASLGESVYNHSFTAPSAGFRLSSSPEYVIEKPLPISQPTTFRFPAHPLHVILTYSNLAVENGHRTAYLFNGSSCALQL</sequence>
<evidence type="ECO:0000313" key="1">
    <source>
        <dbReference type="EMBL" id="RCI12870.1"/>
    </source>
</evidence>
<name>A0A367LEM9_9HYPO</name>
<dbReference type="Proteomes" id="UP000253664">
    <property type="component" value="Unassembled WGS sequence"/>
</dbReference>
<keyword evidence="2" id="KW-1185">Reference proteome</keyword>
<comment type="caution">
    <text evidence="1">The sequence shown here is derived from an EMBL/GenBank/DDBJ whole genome shotgun (WGS) entry which is preliminary data.</text>
</comment>
<reference evidence="1 2" key="1">
    <citation type="journal article" date="2015" name="BMC Genomics">
        <title>Insights from the genome of Ophiocordyceps polyrhachis-furcata to pathogenicity and host specificity in insect fungi.</title>
        <authorList>
            <person name="Wichadakul D."/>
            <person name="Kobmoo N."/>
            <person name="Ingsriswang S."/>
            <person name="Tangphatsornruang S."/>
            <person name="Chantasingh D."/>
            <person name="Luangsa-ard J.J."/>
            <person name="Eurwilaichitr L."/>
        </authorList>
    </citation>
    <scope>NUCLEOTIDE SEQUENCE [LARGE SCALE GENOMIC DNA]</scope>
    <source>
        <strain evidence="1 2">BCC 54312</strain>
    </source>
</reference>
<dbReference type="EMBL" id="LKCN02000007">
    <property type="protein sequence ID" value="RCI12870.1"/>
    <property type="molecule type" value="Genomic_DNA"/>
</dbReference>
<evidence type="ECO:0000313" key="2">
    <source>
        <dbReference type="Proteomes" id="UP000253664"/>
    </source>
</evidence>
<gene>
    <name evidence="1" type="ORF">L249_1080</name>
</gene>
<dbReference type="AlphaFoldDB" id="A0A367LEM9"/>
<protein>
    <submittedName>
        <fullName evidence="1">Uncharacterized protein</fullName>
    </submittedName>
</protein>
<proteinExistence type="predicted"/>